<evidence type="ECO:0000256" key="1">
    <source>
        <dbReference type="SAM" id="Coils"/>
    </source>
</evidence>
<dbReference type="InterPro" id="IPR000014">
    <property type="entry name" value="PAS"/>
</dbReference>
<name>A0ABT9VIU1_9BACI</name>
<dbReference type="PROSITE" id="PS50112">
    <property type="entry name" value="PAS"/>
    <property type="match status" value="2"/>
</dbReference>
<dbReference type="PANTHER" id="PTHR44757:SF2">
    <property type="entry name" value="BIOFILM ARCHITECTURE MAINTENANCE PROTEIN MBAA"/>
    <property type="match status" value="1"/>
</dbReference>
<dbReference type="Pfam" id="PF00563">
    <property type="entry name" value="EAL"/>
    <property type="match status" value="1"/>
</dbReference>
<feature type="coiled-coil region" evidence="1">
    <location>
        <begin position="514"/>
        <end position="541"/>
    </location>
</feature>
<feature type="domain" description="PAC" evidence="3">
    <location>
        <begin position="478"/>
        <end position="530"/>
    </location>
</feature>
<dbReference type="PANTHER" id="PTHR44757">
    <property type="entry name" value="DIGUANYLATE CYCLASE DGCP"/>
    <property type="match status" value="1"/>
</dbReference>
<dbReference type="InterPro" id="IPR001633">
    <property type="entry name" value="EAL_dom"/>
</dbReference>
<dbReference type="Gene3D" id="3.20.20.450">
    <property type="entry name" value="EAL domain"/>
    <property type="match status" value="1"/>
</dbReference>
<dbReference type="InterPro" id="IPR035919">
    <property type="entry name" value="EAL_sf"/>
</dbReference>
<accession>A0ABT9VIU1</accession>
<keyword evidence="1" id="KW-0175">Coiled coil</keyword>
<feature type="domain" description="EAL" evidence="4">
    <location>
        <begin position="4"/>
        <end position="258"/>
    </location>
</feature>
<feature type="domain" description="PAC" evidence="3">
    <location>
        <begin position="353"/>
        <end position="404"/>
    </location>
</feature>
<reference evidence="5 6" key="1">
    <citation type="submission" date="2023-07" db="EMBL/GenBank/DDBJ databases">
        <title>Genomic Encyclopedia of Type Strains, Phase IV (KMG-IV): sequencing the most valuable type-strain genomes for metagenomic binning, comparative biology and taxonomic classification.</title>
        <authorList>
            <person name="Goeker M."/>
        </authorList>
    </citation>
    <scope>NUCLEOTIDE SEQUENCE [LARGE SCALE GENOMIC DNA]</scope>
    <source>
        <strain evidence="5 6">DSM 16460</strain>
    </source>
</reference>
<dbReference type="SMART" id="SM00091">
    <property type="entry name" value="PAS"/>
    <property type="match status" value="2"/>
</dbReference>
<feature type="domain" description="PAS" evidence="2">
    <location>
        <begin position="280"/>
        <end position="350"/>
    </location>
</feature>
<feature type="domain" description="PAS" evidence="2">
    <location>
        <begin position="405"/>
        <end position="475"/>
    </location>
</feature>
<organism evidence="5 6">
    <name type="scientific">Alkalibacillus salilacus</name>
    <dbReference type="NCBI Taxonomy" id="284582"/>
    <lineage>
        <taxon>Bacteria</taxon>
        <taxon>Bacillati</taxon>
        <taxon>Bacillota</taxon>
        <taxon>Bacilli</taxon>
        <taxon>Bacillales</taxon>
        <taxon>Bacillaceae</taxon>
        <taxon>Alkalibacillus</taxon>
    </lineage>
</organism>
<dbReference type="EMBL" id="JAUSTQ010000022">
    <property type="protein sequence ID" value="MDQ0160884.1"/>
    <property type="molecule type" value="Genomic_DNA"/>
</dbReference>
<dbReference type="SUPFAM" id="SSF141868">
    <property type="entry name" value="EAL domain-like"/>
    <property type="match status" value="1"/>
</dbReference>
<dbReference type="SMART" id="SM00086">
    <property type="entry name" value="PAC"/>
    <property type="match status" value="2"/>
</dbReference>
<evidence type="ECO:0000313" key="5">
    <source>
        <dbReference type="EMBL" id="MDQ0160884.1"/>
    </source>
</evidence>
<dbReference type="InterPro" id="IPR035965">
    <property type="entry name" value="PAS-like_dom_sf"/>
</dbReference>
<dbReference type="Gene3D" id="3.30.450.20">
    <property type="entry name" value="PAS domain"/>
    <property type="match status" value="2"/>
</dbReference>
<dbReference type="RefSeq" id="WP_306978444.1">
    <property type="nucleotide sequence ID" value="NZ_JAUSTQ010000022.1"/>
</dbReference>
<dbReference type="CDD" id="cd00130">
    <property type="entry name" value="PAS"/>
    <property type="match status" value="2"/>
</dbReference>
<dbReference type="InterPro" id="IPR000700">
    <property type="entry name" value="PAS-assoc_C"/>
</dbReference>
<dbReference type="Proteomes" id="UP001224359">
    <property type="component" value="Unassembled WGS sequence"/>
</dbReference>
<dbReference type="NCBIfam" id="TIGR00229">
    <property type="entry name" value="sensory_box"/>
    <property type="match status" value="2"/>
</dbReference>
<sequence length="643" mass="73750">MLNLSLEQDHLQHAIKQGQFRLVYQPKLSLNTGHVVGVEALIRWNHPEYGWISPAEFIPLAEQNGTITEITKWVLYEACRQNKAWHDQGFPKTVMSVNISPLDFESTELYQLILDTLNQTGLDPSLLEIEITENVMLNHIDQTIETLKEIKRTGIRIAVDDFGKGNSTIRYIRDLPITTVKIDRSFMQDIPYNQKESTVVKNMIELSHNLDLEVVAEGVETEEVVTFLSLHSCDVAQGFLFSKPMLFDDYQALIKQTESYSKELIYRLEKHINIKSAQMNDHRFKSLFEQNPDLVCSFSLEGYVISVNPTIQHMLGLKQEDVVDSHLADFICDSDQFKALRHFREVLNGETPEAVELELIHSDGHYVPTNAVCFPMLLGERIVGIYSVIKDMSRQKELEQKLIESEKKYRLITENMSDLVVVVNRGGSIDYASPSNEDAFQVKQEVILQQNIMSFIDPKDVGHAFGVFDRIFDKHEAQSTELRLNTKSGKVVWIEAHGNPVISEDGTVEQIVVVSRDITKKKQMEAELKAAQDDLKNTLERQLGMTFKYIKTQSGYVHTLCEGELMRKFGYESEEVVGYTLYDFLPFEKAQMINYYYELAWLGEDVHFESELNGISFIMQLKPVMYNDKVLEVIGSCAELTRQ</sequence>
<dbReference type="PROSITE" id="PS50113">
    <property type="entry name" value="PAC"/>
    <property type="match status" value="2"/>
</dbReference>
<keyword evidence="6" id="KW-1185">Reference proteome</keyword>
<comment type="caution">
    <text evidence="5">The sequence shown here is derived from an EMBL/GenBank/DDBJ whole genome shotgun (WGS) entry which is preliminary data.</text>
</comment>
<evidence type="ECO:0000259" key="3">
    <source>
        <dbReference type="PROSITE" id="PS50113"/>
    </source>
</evidence>
<dbReference type="CDD" id="cd01948">
    <property type="entry name" value="EAL"/>
    <property type="match status" value="1"/>
</dbReference>
<evidence type="ECO:0000259" key="4">
    <source>
        <dbReference type="PROSITE" id="PS50883"/>
    </source>
</evidence>
<dbReference type="SMART" id="SM00052">
    <property type="entry name" value="EAL"/>
    <property type="match status" value="1"/>
</dbReference>
<evidence type="ECO:0000313" key="6">
    <source>
        <dbReference type="Proteomes" id="UP001224359"/>
    </source>
</evidence>
<dbReference type="Pfam" id="PF13426">
    <property type="entry name" value="PAS_9"/>
    <property type="match status" value="2"/>
</dbReference>
<dbReference type="InterPro" id="IPR052155">
    <property type="entry name" value="Biofilm_reg_signaling"/>
</dbReference>
<protein>
    <submittedName>
        <fullName evidence="5">PAS domain S-box-containing protein</fullName>
    </submittedName>
</protein>
<evidence type="ECO:0000259" key="2">
    <source>
        <dbReference type="PROSITE" id="PS50112"/>
    </source>
</evidence>
<dbReference type="PROSITE" id="PS50883">
    <property type="entry name" value="EAL"/>
    <property type="match status" value="1"/>
</dbReference>
<gene>
    <name evidence="5" type="ORF">J2S77_002891</name>
</gene>
<proteinExistence type="predicted"/>
<dbReference type="InterPro" id="IPR001610">
    <property type="entry name" value="PAC"/>
</dbReference>
<dbReference type="SUPFAM" id="SSF55785">
    <property type="entry name" value="PYP-like sensor domain (PAS domain)"/>
    <property type="match status" value="3"/>
</dbReference>